<evidence type="ECO:0000313" key="3">
    <source>
        <dbReference type="Proteomes" id="UP000198426"/>
    </source>
</evidence>
<dbReference type="InterPro" id="IPR051044">
    <property type="entry name" value="MAG_DAG_Lipase"/>
</dbReference>
<feature type="domain" description="Serine aminopeptidase S33" evidence="1">
    <location>
        <begin position="42"/>
        <end position="295"/>
    </location>
</feature>
<sequence length="316" mass="34373">MTQAPFHHGIAAAPEGAEAVWVVAPDGVRLRLAMLAPPPNDCRGTVLLFTGRTEFVEKYGPAAAELQARGYASVTLDWRGQGLSDRQLDDPATGHVSRFSEYQLDVAELVRFARAKGLPEPFFLLAHSMGGAIGLRALHERLPVAAVAFSAPMWGIKLHPATRPFAGLITASAHATGFGSRYAPSTKPVTYVLDAPFENNTLTTDPEMFAWMRRQVEMQPELALGGPSMTWLNEAFREGRRLRRLPPPATPCITWMGGNERIVEISAIRRLMADWSGGALTEVPGAEHELMMEPQPIRAAFFDACAALFDTRGAAA</sequence>
<dbReference type="OrthoDB" id="9788260at2"/>
<dbReference type="SUPFAM" id="SSF53474">
    <property type="entry name" value="alpha/beta-Hydrolases"/>
    <property type="match status" value="1"/>
</dbReference>
<protein>
    <submittedName>
        <fullName evidence="2">Lysophospholipase</fullName>
    </submittedName>
</protein>
<dbReference type="EMBL" id="FZOY01000002">
    <property type="protein sequence ID" value="SNS46813.1"/>
    <property type="molecule type" value="Genomic_DNA"/>
</dbReference>
<dbReference type="InterPro" id="IPR029058">
    <property type="entry name" value="AB_hydrolase_fold"/>
</dbReference>
<dbReference type="AlphaFoldDB" id="A0A239ERZ9"/>
<organism evidence="2 3">
    <name type="scientific">Tropicimonas sediminicola</name>
    <dbReference type="NCBI Taxonomy" id="1031541"/>
    <lineage>
        <taxon>Bacteria</taxon>
        <taxon>Pseudomonadati</taxon>
        <taxon>Pseudomonadota</taxon>
        <taxon>Alphaproteobacteria</taxon>
        <taxon>Rhodobacterales</taxon>
        <taxon>Roseobacteraceae</taxon>
        <taxon>Tropicimonas</taxon>
    </lineage>
</organism>
<dbReference type="RefSeq" id="WP_089232031.1">
    <property type="nucleotide sequence ID" value="NZ_FZOY01000002.1"/>
</dbReference>
<evidence type="ECO:0000313" key="2">
    <source>
        <dbReference type="EMBL" id="SNS46813.1"/>
    </source>
</evidence>
<dbReference type="PANTHER" id="PTHR11614">
    <property type="entry name" value="PHOSPHOLIPASE-RELATED"/>
    <property type="match status" value="1"/>
</dbReference>
<reference evidence="2 3" key="1">
    <citation type="submission" date="2017-06" db="EMBL/GenBank/DDBJ databases">
        <authorList>
            <person name="Kim H.J."/>
            <person name="Triplett B.A."/>
        </authorList>
    </citation>
    <scope>NUCLEOTIDE SEQUENCE [LARGE SCALE GENOMIC DNA]</scope>
    <source>
        <strain evidence="2 3">DSM 29339</strain>
    </source>
</reference>
<keyword evidence="3" id="KW-1185">Reference proteome</keyword>
<accession>A0A239ERZ9</accession>
<dbReference type="InterPro" id="IPR022742">
    <property type="entry name" value="Hydrolase_4"/>
</dbReference>
<name>A0A239ERZ9_9RHOB</name>
<proteinExistence type="predicted"/>
<gene>
    <name evidence="2" type="ORF">SAMN05421757_102275</name>
</gene>
<dbReference type="Proteomes" id="UP000198426">
    <property type="component" value="Unassembled WGS sequence"/>
</dbReference>
<evidence type="ECO:0000259" key="1">
    <source>
        <dbReference type="Pfam" id="PF12146"/>
    </source>
</evidence>
<dbReference type="Pfam" id="PF12146">
    <property type="entry name" value="Hydrolase_4"/>
    <property type="match status" value="1"/>
</dbReference>
<dbReference type="Gene3D" id="3.40.50.1820">
    <property type="entry name" value="alpha/beta hydrolase"/>
    <property type="match status" value="1"/>
</dbReference>